<gene>
    <name evidence="2" type="ORF">HETSPECPRED_004399</name>
</gene>
<feature type="region of interest" description="Disordered" evidence="1">
    <location>
        <begin position="1"/>
        <end position="53"/>
    </location>
</feature>
<protein>
    <submittedName>
        <fullName evidence="2">Uncharacterized protein</fullName>
    </submittedName>
</protein>
<evidence type="ECO:0000313" key="2">
    <source>
        <dbReference type="EMBL" id="CAF9920984.1"/>
    </source>
</evidence>
<evidence type="ECO:0000313" key="3">
    <source>
        <dbReference type="Proteomes" id="UP000664521"/>
    </source>
</evidence>
<comment type="caution">
    <text evidence="2">The sequence shown here is derived from an EMBL/GenBank/DDBJ whole genome shotgun (WGS) entry which is preliminary data.</text>
</comment>
<proteinExistence type="predicted"/>
<organism evidence="2 3">
    <name type="scientific">Heterodermia speciosa</name>
    <dbReference type="NCBI Taxonomy" id="116794"/>
    <lineage>
        <taxon>Eukaryota</taxon>
        <taxon>Fungi</taxon>
        <taxon>Dikarya</taxon>
        <taxon>Ascomycota</taxon>
        <taxon>Pezizomycotina</taxon>
        <taxon>Lecanoromycetes</taxon>
        <taxon>OSLEUM clade</taxon>
        <taxon>Lecanoromycetidae</taxon>
        <taxon>Caliciales</taxon>
        <taxon>Physciaceae</taxon>
        <taxon>Heterodermia</taxon>
    </lineage>
</organism>
<dbReference type="EMBL" id="CAJPDS010000027">
    <property type="protein sequence ID" value="CAF9920984.1"/>
    <property type="molecule type" value="Genomic_DNA"/>
</dbReference>
<reference evidence="2" key="1">
    <citation type="submission" date="2021-03" db="EMBL/GenBank/DDBJ databases">
        <authorList>
            <person name="Tagirdzhanova G."/>
        </authorList>
    </citation>
    <scope>NUCLEOTIDE SEQUENCE</scope>
</reference>
<evidence type="ECO:0000256" key="1">
    <source>
        <dbReference type="SAM" id="MobiDB-lite"/>
    </source>
</evidence>
<dbReference type="OrthoDB" id="10606300at2759"/>
<sequence length="400" mass="45442">MEPKKQKKGSNTADQESIDLLHMSKRPSGPGRQSYRPLTPSTSTEPLHRSPLDYVRAPGVLPNMDMSANPTPVYRSPYVTGHPAGRANWTGRSLYHGPNFSSSSNLGQAIHQASNPNMLSGEVTGSREGSQIIELGNPERAVLNQIAPWNSSHAERPAELQDSKTQAELYLERLRAFPRLQTYYEYTGGVLPNRHPRETGVCSNMDFKKTKTFIDAHGATFTSLPSGPYRYMKPENRGQELAIICATYQTISDFELYIGSSPRQKLQTWQSYEFQYRQLQNELIERWIGPPELLPKLRCVEGWNKSHGDHTIPVRPKPDEPGFKFARCKPGYTDGQPCIEHNKVCWTDRGCVRNLEDVFWHDFGYHHITSAEARSNYVSAGNFTGERWQNRMGRLERLTM</sequence>
<name>A0A8H3FCD5_9LECA</name>
<keyword evidence="3" id="KW-1185">Reference proteome</keyword>
<dbReference type="AlphaFoldDB" id="A0A8H3FCD5"/>
<dbReference type="Proteomes" id="UP000664521">
    <property type="component" value="Unassembled WGS sequence"/>
</dbReference>
<accession>A0A8H3FCD5</accession>